<proteinExistence type="predicted"/>
<name>A0A0J8GTC6_9ALTE</name>
<organism evidence="1 2">
    <name type="scientific">Catenovulum maritimum</name>
    <dbReference type="NCBI Taxonomy" id="1513271"/>
    <lineage>
        <taxon>Bacteria</taxon>
        <taxon>Pseudomonadati</taxon>
        <taxon>Pseudomonadota</taxon>
        <taxon>Gammaproteobacteria</taxon>
        <taxon>Alteromonadales</taxon>
        <taxon>Alteromonadaceae</taxon>
        <taxon>Catenovulum</taxon>
    </lineage>
</organism>
<dbReference type="EMBL" id="LAZL01000007">
    <property type="protein sequence ID" value="KMT66005.1"/>
    <property type="molecule type" value="Genomic_DNA"/>
</dbReference>
<accession>A0A0J8GTC6</accession>
<keyword evidence="2" id="KW-1185">Reference proteome</keyword>
<reference evidence="1 2" key="1">
    <citation type="submission" date="2015-04" db="EMBL/GenBank/DDBJ databases">
        <title>Draft Genome Sequence of the Novel Agar-Digesting Marine Bacterium Q1.</title>
        <authorList>
            <person name="Li Y."/>
            <person name="Li D."/>
            <person name="Chen G."/>
            <person name="Du Z."/>
        </authorList>
    </citation>
    <scope>NUCLEOTIDE SEQUENCE [LARGE SCALE GENOMIC DNA]</scope>
    <source>
        <strain evidence="1 2">Q1</strain>
    </source>
</reference>
<dbReference type="RefSeq" id="WP_048690739.1">
    <property type="nucleotide sequence ID" value="NZ_KQ130485.1"/>
</dbReference>
<comment type="caution">
    <text evidence="1">The sequence shown here is derived from an EMBL/GenBank/DDBJ whole genome shotgun (WGS) entry which is preliminary data.</text>
</comment>
<protein>
    <submittedName>
        <fullName evidence="1">Uncharacterized protein</fullName>
    </submittedName>
</protein>
<evidence type="ECO:0000313" key="1">
    <source>
        <dbReference type="EMBL" id="KMT66005.1"/>
    </source>
</evidence>
<evidence type="ECO:0000313" key="2">
    <source>
        <dbReference type="Proteomes" id="UP000037600"/>
    </source>
</evidence>
<gene>
    <name evidence="1" type="ORF">XM47_06010</name>
</gene>
<dbReference type="Proteomes" id="UP000037600">
    <property type="component" value="Unassembled WGS sequence"/>
</dbReference>
<dbReference type="OrthoDB" id="6387004at2"/>
<dbReference type="AlphaFoldDB" id="A0A0J8GTC6"/>
<sequence length="106" mass="11021">MSINSINNSLNQSILNSTFGDQSNSLVATSVNQNITNQLQTKEELLANVATQQIGQTSQILSGISGGDSVTNELVSLSVNSNNALSATELSGDASNVVGRIINEIV</sequence>